<dbReference type="RefSeq" id="WP_185957574.1">
    <property type="nucleotide sequence ID" value="NZ_FXTB01000009.1"/>
</dbReference>
<accession>A0A521EL80</accession>
<keyword evidence="2 5" id="KW-0812">Transmembrane</keyword>
<evidence type="ECO:0000256" key="5">
    <source>
        <dbReference type="SAM" id="Phobius"/>
    </source>
</evidence>
<dbReference type="InterPro" id="IPR023408">
    <property type="entry name" value="MscS_beta-dom_sf"/>
</dbReference>
<name>A0A521EL80_SACCC</name>
<dbReference type="GO" id="GO:0008381">
    <property type="term" value="F:mechanosensitive monoatomic ion channel activity"/>
    <property type="evidence" value="ECO:0007669"/>
    <property type="project" value="InterPro"/>
</dbReference>
<dbReference type="Proteomes" id="UP000319040">
    <property type="component" value="Unassembled WGS sequence"/>
</dbReference>
<dbReference type="EMBL" id="FXTB01000009">
    <property type="protein sequence ID" value="SMO84678.1"/>
    <property type="molecule type" value="Genomic_DNA"/>
</dbReference>
<keyword evidence="3 5" id="KW-1133">Transmembrane helix</keyword>
<keyword evidence="4 5" id="KW-0472">Membrane</keyword>
<comment type="subcellular location">
    <subcellularLocation>
        <location evidence="1">Membrane</location>
    </subcellularLocation>
</comment>
<feature type="transmembrane region" description="Helical" evidence="5">
    <location>
        <begin position="181"/>
        <end position="199"/>
    </location>
</feature>
<dbReference type="PANTHER" id="PTHR30414">
    <property type="entry name" value="MINICONDUCTANCE MECHANOSENSITIVE CHANNEL YBDG"/>
    <property type="match status" value="1"/>
</dbReference>
<feature type="domain" description="Mechanosensitive ion channel MscS" evidence="6">
    <location>
        <begin position="201"/>
        <end position="269"/>
    </location>
</feature>
<dbReference type="GO" id="GO:0005886">
    <property type="term" value="C:plasma membrane"/>
    <property type="evidence" value="ECO:0007669"/>
    <property type="project" value="TreeGrafter"/>
</dbReference>
<feature type="transmembrane region" description="Helical" evidence="5">
    <location>
        <begin position="156"/>
        <end position="175"/>
    </location>
</feature>
<feature type="transmembrane region" description="Helical" evidence="5">
    <location>
        <begin position="113"/>
        <end position="135"/>
    </location>
</feature>
<proteinExistence type="predicted"/>
<gene>
    <name evidence="7" type="ORF">SAMN06265379_109110</name>
</gene>
<dbReference type="InterPro" id="IPR030192">
    <property type="entry name" value="YbdG"/>
</dbReference>
<dbReference type="Pfam" id="PF00924">
    <property type="entry name" value="MS_channel_2nd"/>
    <property type="match status" value="1"/>
</dbReference>
<sequence length="430" mass="49369">MSEIINETKIDSNFIDKWINEMLLNLGFSENIILFLKISTLTVLAFVIARIAHHVAKKILVRTAERAVKRTKSKYDDYIVNRKLLSRTSYLIPAMVIKPFIDWIFKDMEDLNLFLHNLVSVYFIVIILLMIDSTLKVVQDIYATKPYAKERPIKGYLQGANLVFILIGILTSISILSNVELLAVFTGLGAIAAVLLLVFKDTILGFVASIQLSVNDMVRLGDWVSMPSHNADGDVIEMTLNTVKIQNFDKTISTVPTYALISESFINWRGMKESGGRRIKRSISIDMKSVHFCTPEMIDKFKKVRFLRSYIDEKLEELKEYNQQFDIDESSLINGRRLTNLGVFRKYMESYLKHHPHISKDMTFLIRHLQPNEKGIPIEIYVFSDDTRWAIYEGIQADIFDHILAVLPEFGLKVFQFPTELSTDAGHLES</sequence>
<protein>
    <submittedName>
        <fullName evidence="7">Miniconductance mechanosensitive channel</fullName>
    </submittedName>
</protein>
<evidence type="ECO:0000259" key="6">
    <source>
        <dbReference type="Pfam" id="PF00924"/>
    </source>
</evidence>
<evidence type="ECO:0000256" key="4">
    <source>
        <dbReference type="ARBA" id="ARBA00023136"/>
    </source>
</evidence>
<evidence type="ECO:0000313" key="7">
    <source>
        <dbReference type="EMBL" id="SMO84678.1"/>
    </source>
</evidence>
<dbReference type="InterPro" id="IPR006685">
    <property type="entry name" value="MscS_channel_2nd"/>
</dbReference>
<evidence type="ECO:0000256" key="3">
    <source>
        <dbReference type="ARBA" id="ARBA00022989"/>
    </source>
</evidence>
<dbReference type="PANTHER" id="PTHR30414:SF0">
    <property type="entry name" value="MINICONDUCTANCE MECHANOSENSITIVE CHANNEL YBDG"/>
    <property type="match status" value="1"/>
</dbReference>
<evidence type="ECO:0000256" key="2">
    <source>
        <dbReference type="ARBA" id="ARBA00022692"/>
    </source>
</evidence>
<feature type="transmembrane region" description="Helical" evidence="5">
    <location>
        <begin position="32"/>
        <end position="52"/>
    </location>
</feature>
<dbReference type="SUPFAM" id="SSF50182">
    <property type="entry name" value="Sm-like ribonucleoproteins"/>
    <property type="match status" value="1"/>
</dbReference>
<organism evidence="7 8">
    <name type="scientific">Saccharicrinis carchari</name>
    <dbReference type="NCBI Taxonomy" id="1168039"/>
    <lineage>
        <taxon>Bacteria</taxon>
        <taxon>Pseudomonadati</taxon>
        <taxon>Bacteroidota</taxon>
        <taxon>Bacteroidia</taxon>
        <taxon>Marinilabiliales</taxon>
        <taxon>Marinilabiliaceae</taxon>
        <taxon>Saccharicrinis</taxon>
    </lineage>
</organism>
<dbReference type="Gene3D" id="2.30.30.60">
    <property type="match status" value="1"/>
</dbReference>
<evidence type="ECO:0000313" key="8">
    <source>
        <dbReference type="Proteomes" id="UP000319040"/>
    </source>
</evidence>
<reference evidence="7 8" key="1">
    <citation type="submission" date="2017-05" db="EMBL/GenBank/DDBJ databases">
        <authorList>
            <person name="Varghese N."/>
            <person name="Submissions S."/>
        </authorList>
    </citation>
    <scope>NUCLEOTIDE SEQUENCE [LARGE SCALE GENOMIC DNA]</scope>
    <source>
        <strain evidence="7 8">DSM 27040</strain>
    </source>
</reference>
<dbReference type="GO" id="GO:0071470">
    <property type="term" value="P:cellular response to osmotic stress"/>
    <property type="evidence" value="ECO:0007669"/>
    <property type="project" value="InterPro"/>
</dbReference>
<evidence type="ECO:0000256" key="1">
    <source>
        <dbReference type="ARBA" id="ARBA00004370"/>
    </source>
</evidence>
<dbReference type="InterPro" id="IPR010920">
    <property type="entry name" value="LSM_dom_sf"/>
</dbReference>
<dbReference type="AlphaFoldDB" id="A0A521EL80"/>
<keyword evidence="8" id="KW-1185">Reference proteome</keyword>